<evidence type="ECO:0000313" key="2">
    <source>
        <dbReference type="EMBL" id="NRT58600.1"/>
    </source>
</evidence>
<keyword evidence="1" id="KW-0472">Membrane</keyword>
<dbReference type="Pfam" id="PF05982">
    <property type="entry name" value="Sbt_1"/>
    <property type="match status" value="1"/>
</dbReference>
<name>A0ABX2G935_9BURK</name>
<proteinExistence type="predicted"/>
<feature type="transmembrane region" description="Helical" evidence="1">
    <location>
        <begin position="283"/>
        <end position="302"/>
    </location>
</feature>
<keyword evidence="3" id="KW-1185">Reference proteome</keyword>
<evidence type="ECO:0000313" key="3">
    <source>
        <dbReference type="Proteomes" id="UP001516061"/>
    </source>
</evidence>
<dbReference type="PANTHER" id="PTHR40400:SF1">
    <property type="entry name" value="SLR1512 PROTEIN"/>
    <property type="match status" value="1"/>
</dbReference>
<dbReference type="EMBL" id="JABSNM010000034">
    <property type="protein sequence ID" value="NRT58600.1"/>
    <property type="molecule type" value="Genomic_DNA"/>
</dbReference>
<sequence>MMPLLDPAVLFFAVGLLAGVLRSDLEVPPQVARFLSLYLLMALGLKGGFALSAGGLPADGLAAIGLALVMATLVPLAGWWLLRRVAAPADALAVAAAYGSVSAVTFVTAHQQLEQLGLPPGGHMTAAMVLMESPALLIALMLRSRLAATAHTGSPVQVGTSGGAATLGWGGGGGSTGGGWSRLLQPLREACTHGTQLLLLGALAIGWISGEAGQKVMHPFTGDLFKGLLAFFLLDMGVQVARQLGAVRQASGWLLAYAVLGPLAHALIALLLAGLVGLSTGDAAMLMVLAASASYIVVPAALRQAVPEANPALYLGLALGVTFPLNLLLGIPLYTAMARGVLGG</sequence>
<gene>
    <name evidence="2" type="ORF">HNQ01_004369</name>
</gene>
<accession>A0ABX2G935</accession>
<feature type="transmembrane region" description="Helical" evidence="1">
    <location>
        <begin position="61"/>
        <end position="82"/>
    </location>
</feature>
<feature type="transmembrane region" description="Helical" evidence="1">
    <location>
        <begin position="32"/>
        <end position="49"/>
    </location>
</feature>
<organism evidence="2 3">
    <name type="scientific">Sphaerotilus uruguayifluvii</name>
    <dbReference type="NCBI Taxonomy" id="2735897"/>
    <lineage>
        <taxon>Bacteria</taxon>
        <taxon>Pseudomonadati</taxon>
        <taxon>Pseudomonadota</taxon>
        <taxon>Betaproteobacteria</taxon>
        <taxon>Burkholderiales</taxon>
        <taxon>Sphaerotilaceae</taxon>
        <taxon>Sphaerotilus</taxon>
    </lineage>
</organism>
<feature type="transmembrane region" description="Helical" evidence="1">
    <location>
        <begin position="123"/>
        <end position="142"/>
    </location>
</feature>
<protein>
    <recommendedName>
        <fullName evidence="4">Sodium-dependent bicarbonate transport family permease</fullName>
    </recommendedName>
</protein>
<dbReference type="RefSeq" id="WP_173807611.1">
    <property type="nucleotide sequence ID" value="NZ_JABSNM010000034.1"/>
</dbReference>
<feature type="transmembrane region" description="Helical" evidence="1">
    <location>
        <begin position="253"/>
        <end position="277"/>
    </location>
</feature>
<dbReference type="InterPro" id="IPR010293">
    <property type="entry name" value="Sbt_1"/>
</dbReference>
<dbReference type="Proteomes" id="UP001516061">
    <property type="component" value="Unassembled WGS sequence"/>
</dbReference>
<dbReference type="PANTHER" id="PTHR40400">
    <property type="entry name" value="SLR1512 PROTEIN"/>
    <property type="match status" value="1"/>
</dbReference>
<evidence type="ECO:0008006" key="4">
    <source>
        <dbReference type="Google" id="ProtNLM"/>
    </source>
</evidence>
<comment type="caution">
    <text evidence="2">The sequence shown here is derived from an EMBL/GenBank/DDBJ whole genome shotgun (WGS) entry which is preliminary data.</text>
</comment>
<feature type="transmembrane region" description="Helical" evidence="1">
    <location>
        <begin position="314"/>
        <end position="334"/>
    </location>
</feature>
<keyword evidence="1" id="KW-0812">Transmembrane</keyword>
<keyword evidence="1" id="KW-1133">Transmembrane helix</keyword>
<evidence type="ECO:0000256" key="1">
    <source>
        <dbReference type="SAM" id="Phobius"/>
    </source>
</evidence>
<reference evidence="2 3" key="1">
    <citation type="submission" date="2020-05" db="EMBL/GenBank/DDBJ databases">
        <title>Genomic Encyclopedia of Type Strains, Phase IV (KMG-V): Genome sequencing to study the core and pangenomes of soil and plant-associated prokaryotes.</title>
        <authorList>
            <person name="Whitman W."/>
        </authorList>
    </citation>
    <scope>NUCLEOTIDE SEQUENCE [LARGE SCALE GENOMIC DNA]</scope>
    <source>
        <strain evidence="2 3">C29</strain>
    </source>
</reference>